<dbReference type="GO" id="GO:0016887">
    <property type="term" value="F:ATP hydrolysis activity"/>
    <property type="evidence" value="ECO:0007669"/>
    <property type="project" value="InterPro"/>
</dbReference>
<dbReference type="InterPro" id="IPR003593">
    <property type="entry name" value="AAA+_ATPase"/>
</dbReference>
<keyword evidence="2" id="KW-0813">Transport</keyword>
<reference evidence="7" key="1">
    <citation type="submission" date="2010-06" db="EMBL/GenBank/DDBJ databases">
        <authorList>
            <person name="Muzny D."/>
            <person name="Qin X."/>
            <person name="Buhay C."/>
            <person name="Dugan-Rocha S."/>
            <person name="Ding Y."/>
            <person name="Chen G."/>
            <person name="Hawes A."/>
            <person name="Holder M."/>
            <person name="Jhangiani S."/>
            <person name="Johnson A."/>
            <person name="Khan Z."/>
            <person name="Li Z."/>
            <person name="Liu W."/>
            <person name="Liu X."/>
            <person name="Perez L."/>
            <person name="Shen H."/>
            <person name="Wang Q."/>
            <person name="Watt J."/>
            <person name="Xi L."/>
            <person name="Xin Y."/>
            <person name="Zhou J."/>
            <person name="Deng J."/>
            <person name="Jiang H."/>
            <person name="Liu Y."/>
            <person name="Qu J."/>
            <person name="Song X.-Z."/>
            <person name="Zhang L."/>
            <person name="Villasana D."/>
            <person name="Johnson A."/>
            <person name="Liu J."/>
            <person name="Liyanage D."/>
            <person name="Lorensuhewa L."/>
            <person name="Robinson T."/>
            <person name="Song A."/>
            <person name="Song B.-B."/>
            <person name="Dinh H."/>
            <person name="Thornton R."/>
            <person name="Coyle M."/>
            <person name="Francisco L."/>
            <person name="Jackson L."/>
            <person name="Javaid M."/>
            <person name="Korchina V."/>
            <person name="Kovar C."/>
            <person name="Mata R."/>
            <person name="Mathew T."/>
            <person name="Ngo R."/>
            <person name="Nguyen L."/>
            <person name="Nguyen N."/>
            <person name="Okwuonu G."/>
            <person name="Ongeri F."/>
            <person name="Pham C."/>
            <person name="Simmons D."/>
            <person name="Wilczek-Boney K."/>
            <person name="Hale W."/>
            <person name="Jakkamsetti A."/>
            <person name="Pham P."/>
            <person name="Ruth R."/>
            <person name="San Lucas F."/>
            <person name="Warren J."/>
            <person name="Zhang J."/>
            <person name="Zhao Z."/>
            <person name="Zhou C."/>
            <person name="Zhu D."/>
            <person name="Lee S."/>
            <person name="Bess C."/>
            <person name="Blankenburg K."/>
            <person name="Forbes L."/>
            <person name="Fu Q."/>
            <person name="Gubbala S."/>
            <person name="Hirani K."/>
            <person name="Jayaseelan J.C."/>
            <person name="Lara F."/>
            <person name="Munidasa M."/>
            <person name="Palculict T."/>
            <person name="Patil S."/>
            <person name="Pu L.-L."/>
            <person name="Saada N."/>
            <person name="Tang L."/>
            <person name="Weissenberger G."/>
            <person name="Zhu Y."/>
            <person name="Hemphill L."/>
            <person name="Shang Y."/>
            <person name="Youmans B."/>
            <person name="Ayvaz T."/>
            <person name="Ross M."/>
            <person name="Santibanez J."/>
            <person name="Aqrawi P."/>
            <person name="Gross S."/>
            <person name="Joshi V."/>
            <person name="Fowler G."/>
            <person name="Nazareth L."/>
            <person name="Reid J."/>
            <person name="Worley K."/>
            <person name="Petrosino J."/>
            <person name="Highlander S."/>
            <person name="Gibbs R."/>
        </authorList>
    </citation>
    <scope>NUCLEOTIDE SEQUENCE [LARGE SCALE GENOMIC DNA]</scope>
    <source>
        <strain evidence="7">ATCC 33030</strain>
    </source>
</reference>
<evidence type="ECO:0000256" key="3">
    <source>
        <dbReference type="ARBA" id="ARBA00022741"/>
    </source>
</evidence>
<keyword evidence="8" id="KW-1185">Reference proteome</keyword>
<dbReference type="GO" id="GO:0005524">
    <property type="term" value="F:ATP binding"/>
    <property type="evidence" value="ECO:0007669"/>
    <property type="project" value="UniProtKB-KW"/>
</dbReference>
<evidence type="ECO:0000313" key="7">
    <source>
        <dbReference type="EMBL" id="EFK54376.1"/>
    </source>
</evidence>
<dbReference type="FunFam" id="3.40.50.300:FF:000425">
    <property type="entry name" value="Probable ABC transporter, ATP-binding subunit"/>
    <property type="match status" value="1"/>
</dbReference>
<feature type="domain" description="ABC transporter" evidence="6">
    <location>
        <begin position="2"/>
        <end position="238"/>
    </location>
</feature>
<dbReference type="STRING" id="585529.HMPREF0291_12033"/>
<keyword evidence="3" id="KW-0547">Nucleotide-binding</keyword>
<dbReference type="SMART" id="SM00382">
    <property type="entry name" value="AAA"/>
    <property type="match status" value="1"/>
</dbReference>
<dbReference type="AlphaFoldDB" id="D7WE22"/>
<evidence type="ECO:0000256" key="1">
    <source>
        <dbReference type="ARBA" id="ARBA00005417"/>
    </source>
</evidence>
<name>D7WE22_9CORY</name>
<dbReference type="Pfam" id="PF00005">
    <property type="entry name" value="ABC_tran"/>
    <property type="match status" value="1"/>
</dbReference>
<keyword evidence="4 7" id="KW-0067">ATP-binding</keyword>
<evidence type="ECO:0000256" key="5">
    <source>
        <dbReference type="ARBA" id="ARBA00066388"/>
    </source>
</evidence>
<dbReference type="eggNOG" id="COG1125">
    <property type="taxonomic scope" value="Bacteria"/>
</dbReference>
<comment type="caution">
    <text evidence="7">The sequence shown here is derived from an EMBL/GenBank/DDBJ whole genome shotgun (WGS) entry which is preliminary data.</text>
</comment>
<evidence type="ECO:0000256" key="4">
    <source>
        <dbReference type="ARBA" id="ARBA00022840"/>
    </source>
</evidence>
<dbReference type="EC" id="7.6.2.9" evidence="5"/>
<comment type="similarity">
    <text evidence="1">Belongs to the ABC transporter superfamily.</text>
</comment>
<dbReference type="Proteomes" id="UP000004208">
    <property type="component" value="Unassembled WGS sequence"/>
</dbReference>
<dbReference type="PANTHER" id="PTHR43117:SF4">
    <property type="entry name" value="OSMOPROTECTANT IMPORT ATP-BINDING PROTEIN OSMV"/>
    <property type="match status" value="1"/>
</dbReference>
<dbReference type="HOGENOM" id="CLU_000604_1_22_11"/>
<sequence>MIEFRDVSKTYPGTSAPAVNGFSHTVKEGSTTAFVGPSGCGKTTLLRMVNRMVEPDTGAVLVRGEDVADTDPVQLRRSIGYVMQHSGLMPHRSVRDNVADVAKLGGASKSEAKRKASEMLELVNLDPALEDRYPAELSGGQAQRVGVARGLVNQPDVLIMDEPFGAVDPVVRRGLQQEIMSIRENLATTILIVSHDIEEAFYLGDTVVILGEQARIEQAASPEEIMARPANDAVRDFVGMDARTLRTVERDGETLVLDAGGNIKGVLR</sequence>
<gene>
    <name evidence="7" type="ORF">HMPREF0291_12033</name>
</gene>
<dbReference type="SUPFAM" id="SSF52540">
    <property type="entry name" value="P-loop containing nucleoside triphosphate hydrolases"/>
    <property type="match status" value="1"/>
</dbReference>
<dbReference type="InterPro" id="IPR017871">
    <property type="entry name" value="ABC_transporter-like_CS"/>
</dbReference>
<dbReference type="GO" id="GO:0015418">
    <property type="term" value="F:ABC-type quaternary ammonium compound transporting activity"/>
    <property type="evidence" value="ECO:0007669"/>
    <property type="project" value="UniProtKB-EC"/>
</dbReference>
<evidence type="ECO:0000313" key="8">
    <source>
        <dbReference type="Proteomes" id="UP000004208"/>
    </source>
</evidence>
<protein>
    <recommendedName>
        <fullName evidence="5">ABC-type quaternary amine transporter</fullName>
        <ecNumber evidence="5">7.6.2.9</ecNumber>
    </recommendedName>
</protein>
<proteinExistence type="inferred from homology"/>
<dbReference type="InterPro" id="IPR003439">
    <property type="entry name" value="ABC_transporter-like_ATP-bd"/>
</dbReference>
<dbReference type="InterPro" id="IPR027417">
    <property type="entry name" value="P-loop_NTPase"/>
</dbReference>
<dbReference type="EMBL" id="ACLJ02000003">
    <property type="protein sequence ID" value="EFK54376.1"/>
    <property type="molecule type" value="Genomic_DNA"/>
</dbReference>
<organism evidence="7 8">
    <name type="scientific">Corynebacterium genitalium ATCC 33030</name>
    <dbReference type="NCBI Taxonomy" id="585529"/>
    <lineage>
        <taxon>Bacteria</taxon>
        <taxon>Bacillati</taxon>
        <taxon>Actinomycetota</taxon>
        <taxon>Actinomycetes</taxon>
        <taxon>Mycobacteriales</taxon>
        <taxon>Corynebacteriaceae</taxon>
        <taxon>Corynebacterium</taxon>
    </lineage>
</organism>
<accession>D7WE22</accession>
<dbReference type="RefSeq" id="WP_005291138.1">
    <property type="nucleotide sequence ID" value="NZ_CM000961.1"/>
</dbReference>
<dbReference type="PROSITE" id="PS00211">
    <property type="entry name" value="ABC_TRANSPORTER_1"/>
    <property type="match status" value="1"/>
</dbReference>
<evidence type="ECO:0000259" key="6">
    <source>
        <dbReference type="PROSITE" id="PS50893"/>
    </source>
</evidence>
<evidence type="ECO:0000256" key="2">
    <source>
        <dbReference type="ARBA" id="ARBA00022448"/>
    </source>
</evidence>
<dbReference type="PROSITE" id="PS50893">
    <property type="entry name" value="ABC_TRANSPORTER_2"/>
    <property type="match status" value="1"/>
</dbReference>
<dbReference type="OrthoDB" id="9802264at2"/>
<dbReference type="Gene3D" id="3.40.50.300">
    <property type="entry name" value="P-loop containing nucleotide triphosphate hydrolases"/>
    <property type="match status" value="1"/>
</dbReference>
<dbReference type="PANTHER" id="PTHR43117">
    <property type="entry name" value="OSMOPROTECTANT IMPORT ATP-BINDING PROTEIN OSMV"/>
    <property type="match status" value="1"/>
</dbReference>